<protein>
    <submittedName>
        <fullName evidence="2">Acyl carrier protein</fullName>
    </submittedName>
</protein>
<proteinExistence type="predicted"/>
<keyword evidence="3" id="KW-1185">Reference proteome</keyword>
<gene>
    <name evidence="2" type="ORF">J4557_08725</name>
</gene>
<dbReference type="InterPro" id="IPR036736">
    <property type="entry name" value="ACP-like_sf"/>
</dbReference>
<dbReference type="Gene3D" id="1.10.1200.10">
    <property type="entry name" value="ACP-like"/>
    <property type="match status" value="1"/>
</dbReference>
<organism evidence="2 3">
    <name type="scientific">Actinomadura nitritigenes</name>
    <dbReference type="NCBI Taxonomy" id="134602"/>
    <lineage>
        <taxon>Bacteria</taxon>
        <taxon>Bacillati</taxon>
        <taxon>Actinomycetota</taxon>
        <taxon>Actinomycetes</taxon>
        <taxon>Streptosporangiales</taxon>
        <taxon>Thermomonosporaceae</taxon>
        <taxon>Actinomadura</taxon>
    </lineage>
</organism>
<comment type="caution">
    <text evidence="2">The sequence shown here is derived from an EMBL/GenBank/DDBJ whole genome shotgun (WGS) entry which is preliminary data.</text>
</comment>
<dbReference type="Proteomes" id="UP000666915">
    <property type="component" value="Unassembled WGS sequence"/>
</dbReference>
<feature type="domain" description="Carrier" evidence="1">
    <location>
        <begin position="3"/>
        <end position="81"/>
    </location>
</feature>
<dbReference type="RefSeq" id="WP_190855288.1">
    <property type="nucleotide sequence ID" value="NZ_BAAAGM010000026.1"/>
</dbReference>
<dbReference type="SUPFAM" id="SSF47336">
    <property type="entry name" value="ACP-like"/>
    <property type="match status" value="1"/>
</dbReference>
<dbReference type="PROSITE" id="PS50075">
    <property type="entry name" value="CARRIER"/>
    <property type="match status" value="1"/>
</dbReference>
<dbReference type="EMBL" id="JAGEOK010000005">
    <property type="protein sequence ID" value="MBO2437599.1"/>
    <property type="molecule type" value="Genomic_DNA"/>
</dbReference>
<dbReference type="InterPro" id="IPR009081">
    <property type="entry name" value="PP-bd_ACP"/>
</dbReference>
<dbReference type="Pfam" id="PF00550">
    <property type="entry name" value="PP-binding"/>
    <property type="match status" value="1"/>
</dbReference>
<evidence type="ECO:0000313" key="3">
    <source>
        <dbReference type="Proteomes" id="UP000666915"/>
    </source>
</evidence>
<evidence type="ECO:0000313" key="2">
    <source>
        <dbReference type="EMBL" id="MBO2437599.1"/>
    </source>
</evidence>
<name>A0ABS3QUD9_9ACTN</name>
<sequence>MSQMTLEELIDITRAQAGEAEQGVLDGDVIDVLFEYLGYDSVALLEVVSEIKHRFGVDLSDEAVGSARTLRKLLALINQAIDGDVKRRSA</sequence>
<accession>A0ABS3QUD9</accession>
<reference evidence="2 3" key="1">
    <citation type="submission" date="2021-03" db="EMBL/GenBank/DDBJ databases">
        <authorList>
            <person name="Kanchanasin P."/>
            <person name="Saeng-In P."/>
            <person name="Phongsopitanun W."/>
            <person name="Yuki M."/>
            <person name="Kudo T."/>
            <person name="Ohkuma M."/>
            <person name="Tanasupawat S."/>
        </authorList>
    </citation>
    <scope>NUCLEOTIDE SEQUENCE [LARGE SCALE GENOMIC DNA]</scope>
    <source>
        <strain evidence="2 3">L46</strain>
    </source>
</reference>
<evidence type="ECO:0000259" key="1">
    <source>
        <dbReference type="PROSITE" id="PS50075"/>
    </source>
</evidence>